<gene>
    <name evidence="1" type="ORF">COV87_03705</name>
</gene>
<dbReference type="EMBL" id="PCVK01000105">
    <property type="protein sequence ID" value="PIQ71393.1"/>
    <property type="molecule type" value="Genomic_DNA"/>
</dbReference>
<reference evidence="1 2" key="1">
    <citation type="submission" date="2017-09" db="EMBL/GenBank/DDBJ databases">
        <title>Depth-based differentiation of microbial function through sediment-hosted aquifers and enrichment of novel symbionts in the deep terrestrial subsurface.</title>
        <authorList>
            <person name="Probst A.J."/>
            <person name="Ladd B."/>
            <person name="Jarett J.K."/>
            <person name="Geller-Mcgrath D.E."/>
            <person name="Sieber C.M."/>
            <person name="Emerson J.B."/>
            <person name="Anantharaman K."/>
            <person name="Thomas B.C."/>
            <person name="Malmstrom R."/>
            <person name="Stieglmeier M."/>
            <person name="Klingl A."/>
            <person name="Woyke T."/>
            <person name="Ryan C.M."/>
            <person name="Banfield J.F."/>
        </authorList>
    </citation>
    <scope>NUCLEOTIDE SEQUENCE [LARGE SCALE GENOMIC DNA]</scope>
    <source>
        <strain evidence="1">CG11_big_fil_rev_8_21_14_0_20_37_16</strain>
    </source>
</reference>
<dbReference type="Gene3D" id="3.10.450.530">
    <property type="entry name" value="Ribonuclease toxin, BrnT, of type II toxin-antitoxin system"/>
    <property type="match status" value="1"/>
</dbReference>
<evidence type="ECO:0008006" key="3">
    <source>
        <dbReference type="Google" id="ProtNLM"/>
    </source>
</evidence>
<evidence type="ECO:0000313" key="1">
    <source>
        <dbReference type="EMBL" id="PIQ71393.1"/>
    </source>
</evidence>
<dbReference type="InterPro" id="IPR007460">
    <property type="entry name" value="BrnT_toxin"/>
</dbReference>
<evidence type="ECO:0000313" key="2">
    <source>
        <dbReference type="Proteomes" id="UP000229497"/>
    </source>
</evidence>
<dbReference type="InterPro" id="IPR038573">
    <property type="entry name" value="BrnT_sf"/>
</dbReference>
<feature type="non-terminal residue" evidence="1">
    <location>
        <position position="1"/>
    </location>
</feature>
<dbReference type="Pfam" id="PF04365">
    <property type="entry name" value="BrnT_toxin"/>
    <property type="match status" value="1"/>
</dbReference>
<dbReference type="Proteomes" id="UP000229497">
    <property type="component" value="Unassembled WGS sequence"/>
</dbReference>
<dbReference type="AlphaFoldDB" id="A0A2H0KLF4"/>
<proteinExistence type="predicted"/>
<accession>A0A2H0KLF4</accession>
<name>A0A2H0KLF4_9BACT</name>
<sequence>FFIKDEKHSLKEERFMILGQTKLGRKLSIFFTFRKKRVRIISARDMNRKERNAYEKNI</sequence>
<organism evidence="1 2">
    <name type="scientific">Candidatus Roizmanbacteria bacterium CG11_big_fil_rev_8_21_14_0_20_37_16</name>
    <dbReference type="NCBI Taxonomy" id="1974857"/>
    <lineage>
        <taxon>Bacteria</taxon>
        <taxon>Candidatus Roizmaniibacteriota</taxon>
    </lineage>
</organism>
<comment type="caution">
    <text evidence="1">The sequence shown here is derived from an EMBL/GenBank/DDBJ whole genome shotgun (WGS) entry which is preliminary data.</text>
</comment>
<protein>
    <recommendedName>
        <fullName evidence="3">BrnT family toxin</fullName>
    </recommendedName>
</protein>